<proteinExistence type="predicted"/>
<dbReference type="EMBL" id="ATAY01000063">
    <property type="protein sequence ID" value="EPR10478.1"/>
    <property type="molecule type" value="Genomic_DNA"/>
</dbReference>
<protein>
    <submittedName>
        <fullName evidence="1">Uncharacterized protein</fullName>
    </submittedName>
</protein>
<dbReference type="RefSeq" id="WP_020815995.1">
    <property type="nucleotide sequence ID" value="NZ_ATAY01000063.1"/>
</dbReference>
<reference evidence="1 2" key="1">
    <citation type="journal article" date="2013" name="Genome Announc.">
        <title>Draft Genome Sequence of the Cellulolytic Bacterium Clostridium papyrosolvens C7 (ATCC 700395).</title>
        <authorList>
            <person name="Zepeda V."/>
            <person name="Dassa B."/>
            <person name="Borovok I."/>
            <person name="Lamed R."/>
            <person name="Bayer E.A."/>
            <person name="Cate J.H."/>
        </authorList>
    </citation>
    <scope>NUCLEOTIDE SEQUENCE [LARGE SCALE GENOMIC DNA]</scope>
    <source>
        <strain evidence="1 2">C7</strain>
    </source>
</reference>
<organism evidence="1 2">
    <name type="scientific">Ruminiclostridium papyrosolvens C7</name>
    <dbReference type="NCBI Taxonomy" id="1330534"/>
    <lineage>
        <taxon>Bacteria</taxon>
        <taxon>Bacillati</taxon>
        <taxon>Bacillota</taxon>
        <taxon>Clostridia</taxon>
        <taxon>Eubacteriales</taxon>
        <taxon>Oscillospiraceae</taxon>
        <taxon>Ruminiclostridium</taxon>
    </lineage>
</organism>
<dbReference type="STRING" id="1330534.L323_12590"/>
<sequence length="67" mass="7558">MNDVDSNPINMKKQAEVDMRANEVDQLNVNHQSNMTLSANSVITQSHLSIKTNDNKIFEDGDENEPK</sequence>
<evidence type="ECO:0000313" key="1">
    <source>
        <dbReference type="EMBL" id="EPR10478.1"/>
    </source>
</evidence>
<dbReference type="OrthoDB" id="2087821at2"/>
<accession>U4R130</accession>
<gene>
    <name evidence="1" type="ORF">L323_12590</name>
</gene>
<evidence type="ECO:0000313" key="2">
    <source>
        <dbReference type="Proteomes" id="UP000016860"/>
    </source>
</evidence>
<dbReference type="AlphaFoldDB" id="U4R130"/>
<comment type="caution">
    <text evidence="1">The sequence shown here is derived from an EMBL/GenBank/DDBJ whole genome shotgun (WGS) entry which is preliminary data.</text>
</comment>
<dbReference type="PATRIC" id="fig|1330534.3.peg.2497"/>
<name>U4R130_9FIRM</name>
<dbReference type="Proteomes" id="UP000016860">
    <property type="component" value="Unassembled WGS sequence"/>
</dbReference>